<dbReference type="EMBL" id="CZPT02002007">
    <property type="protein sequence ID" value="SCU73180.1"/>
    <property type="molecule type" value="Genomic_DNA"/>
</dbReference>
<sequence length="499" mass="54878">MNPFVFSLYVAATVSLSLLFDCAAAYCPSNGNTHAVYVTSNAADNIWAFDTEGRFIGNVLNKESFPVRVEKLRDMKFGPGEHLYIASARGKFSRIFAVSGNGVLNGTLGKNCTRDYLFTVAEQDDNNPMLDHPYAIVFNPDDDSLYASNQNSVTVARYTRVDDGKGKYPRWEPAENSVFALTNGSAASKIPKKVGLFVSPWSNEYALLSVRGLAISPPLPRFLVEQAAPAGSFATGEGLLARYLVLCDIALNKLLVFYADTGAYVFSITVPSPVQVAFPSRYFKPIESPASYFEVPHMYVTSKEDGMVYLVPLVGKSSPVAASDFNTPHQRQPSYPVTSPVFMHAASGIYENPSHDLLLIADRVGRSIMSYVSPFRSGATEGEGPSPFLGYFVRALPDMPEFVLTTAVEQQSAIPFCYELTGDGTFRYVALCTAAYIWTTVATIFFALLSLIYTTRLCKGCVRRLKSSYKNYFKHMGAREAEDVELLQHEINSGYGTNN</sequence>
<evidence type="ECO:0000313" key="3">
    <source>
        <dbReference type="EMBL" id="SCU73180.1"/>
    </source>
</evidence>
<dbReference type="InterPro" id="IPR015943">
    <property type="entry name" value="WD40/YVTN_repeat-like_dom_sf"/>
</dbReference>
<keyword evidence="1" id="KW-0472">Membrane</keyword>
<keyword evidence="4" id="KW-1185">Reference proteome</keyword>
<evidence type="ECO:0000313" key="4">
    <source>
        <dbReference type="Proteomes" id="UP000195570"/>
    </source>
</evidence>
<comment type="caution">
    <text evidence="3">The sequence shown here is derived from an EMBL/GenBank/DDBJ whole genome shotgun (WGS) entry which is preliminary data.</text>
</comment>
<dbReference type="Proteomes" id="UP000195570">
    <property type="component" value="Unassembled WGS sequence"/>
</dbReference>
<feature type="chain" id="PRO_5009235702" evidence="2">
    <location>
        <begin position="26"/>
        <end position="499"/>
    </location>
</feature>
<keyword evidence="1" id="KW-0812">Transmembrane</keyword>
<keyword evidence="1" id="KW-1133">Transmembrane helix</keyword>
<protein>
    <submittedName>
        <fullName evidence="3">Uncharacterized protein</fullName>
    </submittedName>
</protein>
<dbReference type="VEuPathDB" id="TriTrypDB:TEOVI_000878200"/>
<gene>
    <name evidence="3" type="ORF">TEOVI_000878200</name>
</gene>
<dbReference type="GeneID" id="92382716"/>
<reference evidence="3" key="1">
    <citation type="submission" date="2016-09" db="EMBL/GenBank/DDBJ databases">
        <authorList>
            <person name="Hebert L."/>
            <person name="Moumen B."/>
        </authorList>
    </citation>
    <scope>NUCLEOTIDE SEQUENCE [LARGE SCALE GENOMIC DNA]</scope>
    <source>
        <strain evidence="3">OVI</strain>
    </source>
</reference>
<name>A0A1G4IKR4_TRYEQ</name>
<feature type="transmembrane region" description="Helical" evidence="1">
    <location>
        <begin position="435"/>
        <end position="454"/>
    </location>
</feature>
<evidence type="ECO:0000256" key="2">
    <source>
        <dbReference type="SAM" id="SignalP"/>
    </source>
</evidence>
<accession>A0A1G4IKR4</accession>
<evidence type="ECO:0000256" key="1">
    <source>
        <dbReference type="SAM" id="Phobius"/>
    </source>
</evidence>
<dbReference type="SUPFAM" id="SSF50969">
    <property type="entry name" value="YVTN repeat-like/Quinoprotein amine dehydrogenase"/>
    <property type="match status" value="1"/>
</dbReference>
<dbReference type="RefSeq" id="XP_067083578.1">
    <property type="nucleotide sequence ID" value="XM_067227477.1"/>
</dbReference>
<dbReference type="Gene3D" id="2.130.10.10">
    <property type="entry name" value="YVTN repeat-like/Quinoprotein amine dehydrogenase"/>
    <property type="match status" value="1"/>
</dbReference>
<keyword evidence="2" id="KW-0732">Signal</keyword>
<proteinExistence type="predicted"/>
<organism evidence="3 4">
    <name type="scientific">Trypanosoma equiperdum</name>
    <dbReference type="NCBI Taxonomy" id="5694"/>
    <lineage>
        <taxon>Eukaryota</taxon>
        <taxon>Discoba</taxon>
        <taxon>Euglenozoa</taxon>
        <taxon>Kinetoplastea</taxon>
        <taxon>Metakinetoplastina</taxon>
        <taxon>Trypanosomatida</taxon>
        <taxon>Trypanosomatidae</taxon>
        <taxon>Trypanosoma</taxon>
    </lineage>
</organism>
<dbReference type="AlphaFoldDB" id="A0A1G4IKR4"/>
<feature type="signal peptide" evidence="2">
    <location>
        <begin position="1"/>
        <end position="25"/>
    </location>
</feature>
<dbReference type="InterPro" id="IPR011044">
    <property type="entry name" value="Quino_amine_DH_bsu"/>
</dbReference>